<keyword evidence="2 4" id="KW-0547">Nucleotide-binding</keyword>
<dbReference type="GO" id="GO:0046872">
    <property type="term" value="F:metal ion binding"/>
    <property type="evidence" value="ECO:0007669"/>
    <property type="project" value="UniProtKB-KW"/>
</dbReference>
<evidence type="ECO:0000256" key="1">
    <source>
        <dbReference type="ARBA" id="ARBA00010638"/>
    </source>
</evidence>
<dbReference type="GO" id="GO:0009396">
    <property type="term" value="P:folic acid-containing compound biosynthetic process"/>
    <property type="evidence" value="ECO:0007669"/>
    <property type="project" value="TreeGrafter"/>
</dbReference>
<feature type="binding site" evidence="4">
    <location>
        <position position="49"/>
    </location>
    <ligand>
        <name>substrate</name>
    </ligand>
</feature>
<evidence type="ECO:0000256" key="5">
    <source>
        <dbReference type="RuleBase" id="RU361279"/>
    </source>
</evidence>
<dbReference type="InterPro" id="IPR002698">
    <property type="entry name" value="FTHF_cligase"/>
</dbReference>
<dbReference type="NCBIfam" id="TIGR02727">
    <property type="entry name" value="MTHFS_bact"/>
    <property type="match status" value="1"/>
</dbReference>
<dbReference type="GO" id="GO:0035999">
    <property type="term" value="P:tetrahydrofolate interconversion"/>
    <property type="evidence" value="ECO:0007669"/>
    <property type="project" value="TreeGrafter"/>
</dbReference>
<comment type="similarity">
    <text evidence="1 5">Belongs to the 5-formyltetrahydrofolate cyclo-ligase family.</text>
</comment>
<feature type="binding site" evidence="4">
    <location>
        <position position="54"/>
    </location>
    <ligand>
        <name>substrate</name>
    </ligand>
</feature>
<evidence type="ECO:0000256" key="3">
    <source>
        <dbReference type="ARBA" id="ARBA00022840"/>
    </source>
</evidence>
<keyword evidence="3 4" id="KW-0067">ATP-binding</keyword>
<keyword evidence="5" id="KW-0479">Metal-binding</keyword>
<organism evidence="6 7">
    <name type="scientific">Clostridium paridis</name>
    <dbReference type="NCBI Taxonomy" id="2803863"/>
    <lineage>
        <taxon>Bacteria</taxon>
        <taxon>Bacillati</taxon>
        <taxon>Bacillota</taxon>
        <taxon>Clostridia</taxon>
        <taxon>Eubacteriales</taxon>
        <taxon>Clostridiaceae</taxon>
        <taxon>Clostridium</taxon>
    </lineage>
</organism>
<keyword evidence="6" id="KW-0436">Ligase</keyword>
<comment type="caution">
    <text evidence="6">The sequence shown here is derived from an EMBL/GenBank/DDBJ whole genome shotgun (WGS) entry which is preliminary data.</text>
</comment>
<dbReference type="Proteomes" id="UP000623681">
    <property type="component" value="Unassembled WGS sequence"/>
</dbReference>
<dbReference type="InterPro" id="IPR024185">
    <property type="entry name" value="FTHF_cligase-like_sf"/>
</dbReference>
<comment type="cofactor">
    <cofactor evidence="5">
        <name>Mg(2+)</name>
        <dbReference type="ChEBI" id="CHEBI:18420"/>
    </cofactor>
</comment>
<dbReference type="PANTHER" id="PTHR23407">
    <property type="entry name" value="ATPASE INHIBITOR/5-FORMYLTETRAHYDROFOLATE CYCLO-LIGASE"/>
    <property type="match status" value="1"/>
</dbReference>
<reference evidence="6" key="1">
    <citation type="submission" date="2021-01" db="EMBL/GenBank/DDBJ databases">
        <title>Genome public.</title>
        <authorList>
            <person name="Liu C."/>
            <person name="Sun Q."/>
        </authorList>
    </citation>
    <scope>NUCLEOTIDE SEQUENCE</scope>
    <source>
        <strain evidence="6">YIM B02565</strain>
    </source>
</reference>
<evidence type="ECO:0000313" key="6">
    <source>
        <dbReference type="EMBL" id="MBL4933427.1"/>
    </source>
</evidence>
<dbReference type="RefSeq" id="WP_202768865.1">
    <property type="nucleotide sequence ID" value="NZ_JAESWA010000024.1"/>
</dbReference>
<comment type="catalytic activity">
    <reaction evidence="5">
        <text>(6S)-5-formyl-5,6,7,8-tetrahydrofolate + ATP = (6R)-5,10-methenyltetrahydrofolate + ADP + phosphate</text>
        <dbReference type="Rhea" id="RHEA:10488"/>
        <dbReference type="ChEBI" id="CHEBI:30616"/>
        <dbReference type="ChEBI" id="CHEBI:43474"/>
        <dbReference type="ChEBI" id="CHEBI:57455"/>
        <dbReference type="ChEBI" id="CHEBI:57457"/>
        <dbReference type="ChEBI" id="CHEBI:456216"/>
        <dbReference type="EC" id="6.3.3.2"/>
    </reaction>
</comment>
<dbReference type="Gene3D" id="3.40.50.10420">
    <property type="entry name" value="NagB/RpiA/CoA transferase-like"/>
    <property type="match status" value="1"/>
</dbReference>
<accession>A0A937FJF3</accession>
<proteinExistence type="inferred from homology"/>
<dbReference type="SUPFAM" id="SSF100950">
    <property type="entry name" value="NagB/RpiA/CoA transferase-like"/>
    <property type="match status" value="1"/>
</dbReference>
<evidence type="ECO:0000313" key="7">
    <source>
        <dbReference type="Proteomes" id="UP000623681"/>
    </source>
</evidence>
<keyword evidence="7" id="KW-1185">Reference proteome</keyword>
<dbReference type="InterPro" id="IPR037171">
    <property type="entry name" value="NagB/RpiA_transferase-like"/>
</dbReference>
<dbReference type="EMBL" id="JAESWA010000024">
    <property type="protein sequence ID" value="MBL4933427.1"/>
    <property type="molecule type" value="Genomic_DNA"/>
</dbReference>
<name>A0A937FJF3_9CLOT</name>
<evidence type="ECO:0000256" key="4">
    <source>
        <dbReference type="PIRSR" id="PIRSR006806-1"/>
    </source>
</evidence>
<dbReference type="Pfam" id="PF01812">
    <property type="entry name" value="5-FTHF_cyc-lig"/>
    <property type="match status" value="1"/>
</dbReference>
<dbReference type="AlphaFoldDB" id="A0A937FJF3"/>
<dbReference type="EC" id="6.3.3.2" evidence="5"/>
<dbReference type="PIRSF" id="PIRSF006806">
    <property type="entry name" value="FTHF_cligase"/>
    <property type="match status" value="1"/>
</dbReference>
<feature type="binding site" evidence="4">
    <location>
        <begin position="3"/>
        <end position="7"/>
    </location>
    <ligand>
        <name>ATP</name>
        <dbReference type="ChEBI" id="CHEBI:30616"/>
    </ligand>
</feature>
<gene>
    <name evidence="6" type="ORF">JK634_16675</name>
</gene>
<dbReference type="GO" id="GO:0030272">
    <property type="term" value="F:5-formyltetrahydrofolate cyclo-ligase activity"/>
    <property type="evidence" value="ECO:0007669"/>
    <property type="project" value="UniProtKB-EC"/>
</dbReference>
<dbReference type="PANTHER" id="PTHR23407:SF1">
    <property type="entry name" value="5-FORMYLTETRAHYDROFOLATE CYCLO-LIGASE"/>
    <property type="match status" value="1"/>
</dbReference>
<feature type="binding site" evidence="4">
    <location>
        <begin position="130"/>
        <end position="138"/>
    </location>
    <ligand>
        <name>ATP</name>
        <dbReference type="ChEBI" id="CHEBI:30616"/>
    </ligand>
</feature>
<evidence type="ECO:0000256" key="2">
    <source>
        <dbReference type="ARBA" id="ARBA00022741"/>
    </source>
</evidence>
<keyword evidence="5" id="KW-0460">Magnesium</keyword>
<sequence>MEKKLIRENIIKKRDLLDADTKKIYDIKIKEFLVNFNLYNLSNSVFIFVGFGNEVDTMNLIKDALEKNKRVYVPKIDNKNKEMKVIRIKSIGELKPGFWGILEPESNEELDEELDLIIMPGVAFTRSGERVGYGGGYYDKFLEKANPKIPKVVLAFSLQVLEELPQESFDIKVNYIITENEIIDCKTL</sequence>
<protein>
    <recommendedName>
        <fullName evidence="5">5-formyltetrahydrofolate cyclo-ligase</fullName>
        <ecNumber evidence="5">6.3.3.2</ecNumber>
    </recommendedName>
</protein>
<dbReference type="GO" id="GO:0005524">
    <property type="term" value="F:ATP binding"/>
    <property type="evidence" value="ECO:0007669"/>
    <property type="project" value="UniProtKB-KW"/>
</dbReference>